<protein>
    <submittedName>
        <fullName evidence="2">Antibiotic biosynthesis monooxygenase</fullName>
    </submittedName>
</protein>
<sequence>MILEAVFLFIKPELANQFEADFAKASQYISSIEGYLGHRLEKCLEVQNKYLLLVDWNILEDHTVGFRTSEAYLEWKKILHQYYEPFPVVEHFETVFENKK</sequence>
<dbReference type="OrthoDB" id="9798157at2"/>
<dbReference type="RefSeq" id="WP_071637327.1">
    <property type="nucleotide sequence ID" value="NZ_MLFK01000007.1"/>
</dbReference>
<evidence type="ECO:0000313" key="2">
    <source>
        <dbReference type="EMBL" id="OIV41778.1"/>
    </source>
</evidence>
<dbReference type="InterPro" id="IPR007138">
    <property type="entry name" value="ABM_dom"/>
</dbReference>
<reference evidence="2 3" key="1">
    <citation type="submission" date="2016-10" db="EMBL/GenBank/DDBJ databases">
        <title>Draft Genome Sequence of Rhizobacteria Flavobacterium johnsoniae CI04.</title>
        <authorList>
            <person name="Bravo J.I."/>
            <person name="Lozano G.L."/>
            <person name="Handelsman J."/>
        </authorList>
    </citation>
    <scope>NUCLEOTIDE SEQUENCE [LARGE SCALE GENOMIC DNA]</scope>
    <source>
        <strain evidence="2 3">CI04</strain>
    </source>
</reference>
<dbReference type="Gene3D" id="3.30.70.100">
    <property type="match status" value="1"/>
</dbReference>
<dbReference type="EMBL" id="MLFK01000007">
    <property type="protein sequence ID" value="OIV41778.1"/>
    <property type="molecule type" value="Genomic_DNA"/>
</dbReference>
<organism evidence="2 3">
    <name type="scientific">Flavobacterium johnsoniae</name>
    <name type="common">Cytophaga johnsonae</name>
    <dbReference type="NCBI Taxonomy" id="986"/>
    <lineage>
        <taxon>Bacteria</taxon>
        <taxon>Pseudomonadati</taxon>
        <taxon>Bacteroidota</taxon>
        <taxon>Flavobacteriia</taxon>
        <taxon>Flavobacteriales</taxon>
        <taxon>Flavobacteriaceae</taxon>
        <taxon>Flavobacterium</taxon>
    </lineage>
</organism>
<dbReference type="InterPro" id="IPR011008">
    <property type="entry name" value="Dimeric_a/b-barrel"/>
</dbReference>
<feature type="domain" description="ABM" evidence="1">
    <location>
        <begin position="2"/>
        <end position="92"/>
    </location>
</feature>
<accession>A0A1J7CQ53</accession>
<gene>
    <name evidence="2" type="ORF">BKM63_14795</name>
</gene>
<evidence type="ECO:0000259" key="1">
    <source>
        <dbReference type="PROSITE" id="PS51725"/>
    </source>
</evidence>
<dbReference type="SUPFAM" id="SSF54909">
    <property type="entry name" value="Dimeric alpha+beta barrel"/>
    <property type="match status" value="1"/>
</dbReference>
<dbReference type="Proteomes" id="UP000182826">
    <property type="component" value="Unassembled WGS sequence"/>
</dbReference>
<keyword evidence="3" id="KW-1185">Reference proteome</keyword>
<dbReference type="PROSITE" id="PS51725">
    <property type="entry name" value="ABM"/>
    <property type="match status" value="1"/>
</dbReference>
<comment type="caution">
    <text evidence="2">The sequence shown here is derived from an EMBL/GenBank/DDBJ whole genome shotgun (WGS) entry which is preliminary data.</text>
</comment>
<keyword evidence="2" id="KW-0503">Monooxygenase</keyword>
<proteinExistence type="predicted"/>
<dbReference type="AlphaFoldDB" id="A0A1J7CQ53"/>
<evidence type="ECO:0000313" key="3">
    <source>
        <dbReference type="Proteomes" id="UP000182826"/>
    </source>
</evidence>
<keyword evidence="2" id="KW-0560">Oxidoreductase</keyword>
<dbReference type="GO" id="GO:0004497">
    <property type="term" value="F:monooxygenase activity"/>
    <property type="evidence" value="ECO:0007669"/>
    <property type="project" value="UniProtKB-KW"/>
</dbReference>
<dbReference type="Pfam" id="PF03992">
    <property type="entry name" value="ABM"/>
    <property type="match status" value="1"/>
</dbReference>
<name>A0A1J7CQ53_FLAJO</name>